<dbReference type="SMART" id="SM00028">
    <property type="entry name" value="TPR"/>
    <property type="match status" value="4"/>
</dbReference>
<dbReference type="InterPro" id="IPR019734">
    <property type="entry name" value="TPR_rpt"/>
</dbReference>
<accession>A0A5N0TBY9</accession>
<dbReference type="PANTHER" id="PTHR44858">
    <property type="entry name" value="TETRATRICOPEPTIDE REPEAT PROTEIN 6"/>
    <property type="match status" value="1"/>
</dbReference>
<protein>
    <submittedName>
        <fullName evidence="4">Tetratricopeptide repeat protein</fullName>
    </submittedName>
</protein>
<dbReference type="EMBL" id="VYXP01000005">
    <property type="protein sequence ID" value="KAA9131346.1"/>
    <property type="molecule type" value="Genomic_DNA"/>
</dbReference>
<evidence type="ECO:0000256" key="2">
    <source>
        <dbReference type="ARBA" id="ARBA00022803"/>
    </source>
</evidence>
<dbReference type="Proteomes" id="UP000325372">
    <property type="component" value="Unassembled WGS sequence"/>
</dbReference>
<feature type="transmembrane region" description="Helical" evidence="3">
    <location>
        <begin position="95"/>
        <end position="114"/>
    </location>
</feature>
<comment type="caution">
    <text evidence="4">The sequence shown here is derived from an EMBL/GenBank/DDBJ whole genome shotgun (WGS) entry which is preliminary data.</text>
</comment>
<gene>
    <name evidence="4" type="ORF">F3N42_08465</name>
</gene>
<evidence type="ECO:0000313" key="4">
    <source>
        <dbReference type="EMBL" id="KAA9131346.1"/>
    </source>
</evidence>
<keyword evidence="3" id="KW-0472">Membrane</keyword>
<organism evidence="4 5">
    <name type="scientific">Marinihelvus fidelis</name>
    <dbReference type="NCBI Taxonomy" id="2613842"/>
    <lineage>
        <taxon>Bacteria</taxon>
        <taxon>Pseudomonadati</taxon>
        <taxon>Pseudomonadota</taxon>
        <taxon>Gammaproteobacteria</taxon>
        <taxon>Chromatiales</taxon>
        <taxon>Wenzhouxiangellaceae</taxon>
        <taxon>Marinihelvus</taxon>
    </lineage>
</organism>
<dbReference type="Pfam" id="PF13432">
    <property type="entry name" value="TPR_16"/>
    <property type="match status" value="1"/>
</dbReference>
<dbReference type="SUPFAM" id="SSF48452">
    <property type="entry name" value="TPR-like"/>
    <property type="match status" value="2"/>
</dbReference>
<keyword evidence="2" id="KW-0802">TPR repeat</keyword>
<name>A0A5N0TBY9_9GAMM</name>
<dbReference type="NCBIfam" id="NF047558">
    <property type="entry name" value="TPR_END_plus"/>
    <property type="match status" value="1"/>
</dbReference>
<dbReference type="Gene3D" id="3.40.50.10070">
    <property type="entry name" value="TolB, N-terminal domain"/>
    <property type="match status" value="1"/>
</dbReference>
<keyword evidence="1" id="KW-0677">Repeat</keyword>
<sequence>MNFLAELKRRNVFRAGIAYVLMGWVLLQGADFVLDLIGAPEWVIRALAVVIVVGLPITLFFAWAFEMTPEGLKRDHEVDRSQSITPQTGRKLDRAIIAFLAVALLLVLAERFFLAEPAPVPEQVTEATSEEEAGPPPDTGTSLAVLAFENMSPDPENEFFADGISEEILNVLSGLEDLRVIARTSAFSFKGSGATVAEIAGKLDVSHVLEGSVRRAGNRVRVTAQLIETNGESHLWSETYDRDLDDIFAVQDEIARAITRELQLQLTPEQENLLVAQPTDNLEAYNKYLQGRQLWHSRGPQNLQAAAILLQDAVELDPGFAEAWAALADTWLLIPEYSPTRTLETIPPARDAVNRALELKPGMPQALTTRAYIRFMYDFDWDNAARDFERAIELDPDYPTAQQWYGEYLAVRNRDTDAALAQFRKAAQMDPLAPVMWNVSGWVAAQAGRLEESNRYYERTLEIEPGFLATYANLTLNYIQLGEYEHAREMWVRAAALGEFDTEDGFNLIEAMHDPTARQAYIEGLATNPNWRSGAVDRAFVYMLLGEEERAMADLERGLEVGDPYAAHANRMTIYDPLRDDPRFQAYLAKMNLWPPED</sequence>
<dbReference type="AlphaFoldDB" id="A0A5N0TBY9"/>
<proteinExistence type="predicted"/>
<reference evidence="4 5" key="1">
    <citation type="submission" date="2019-09" db="EMBL/GenBank/DDBJ databases">
        <title>Wenzhouxiangella sp. Genome sequencing and assembly.</title>
        <authorList>
            <person name="Zhang R."/>
        </authorList>
    </citation>
    <scope>NUCLEOTIDE SEQUENCE [LARGE SCALE GENOMIC DNA]</scope>
    <source>
        <strain evidence="4 5">W260</strain>
    </source>
</reference>
<dbReference type="Gene3D" id="1.25.40.10">
    <property type="entry name" value="Tetratricopeptide repeat domain"/>
    <property type="match status" value="1"/>
</dbReference>
<dbReference type="RefSeq" id="WP_150863996.1">
    <property type="nucleotide sequence ID" value="NZ_VYXP01000005.1"/>
</dbReference>
<feature type="transmembrane region" description="Helical" evidence="3">
    <location>
        <begin position="12"/>
        <end position="30"/>
    </location>
</feature>
<dbReference type="InterPro" id="IPR011990">
    <property type="entry name" value="TPR-like_helical_dom_sf"/>
</dbReference>
<dbReference type="InterPro" id="IPR050498">
    <property type="entry name" value="Ycf3"/>
</dbReference>
<dbReference type="PANTHER" id="PTHR44858:SF1">
    <property type="entry name" value="UDP-N-ACETYLGLUCOSAMINE--PEPTIDE N-ACETYLGLUCOSAMINYLTRANSFERASE SPINDLY-RELATED"/>
    <property type="match status" value="1"/>
</dbReference>
<keyword evidence="3" id="KW-1133">Transmembrane helix</keyword>
<keyword evidence="3" id="KW-0812">Transmembrane</keyword>
<keyword evidence="5" id="KW-1185">Reference proteome</keyword>
<evidence type="ECO:0000256" key="1">
    <source>
        <dbReference type="ARBA" id="ARBA00022737"/>
    </source>
</evidence>
<feature type="transmembrane region" description="Helical" evidence="3">
    <location>
        <begin position="42"/>
        <end position="65"/>
    </location>
</feature>
<evidence type="ECO:0000313" key="5">
    <source>
        <dbReference type="Proteomes" id="UP000325372"/>
    </source>
</evidence>
<evidence type="ECO:0000256" key="3">
    <source>
        <dbReference type="SAM" id="Phobius"/>
    </source>
</evidence>